<dbReference type="Proteomes" id="UP000754883">
    <property type="component" value="Unassembled WGS sequence"/>
</dbReference>
<feature type="region of interest" description="Disordered" evidence="1">
    <location>
        <begin position="1"/>
        <end position="51"/>
    </location>
</feature>
<keyword evidence="3" id="KW-1185">Reference proteome</keyword>
<comment type="caution">
    <text evidence="2">The sequence shown here is derived from an EMBL/GenBank/DDBJ whole genome shotgun (WGS) entry which is preliminary data.</text>
</comment>
<organism evidence="2 3">
    <name type="scientific">Clonostachys byssicola</name>
    <dbReference type="NCBI Taxonomy" id="160290"/>
    <lineage>
        <taxon>Eukaryota</taxon>
        <taxon>Fungi</taxon>
        <taxon>Dikarya</taxon>
        <taxon>Ascomycota</taxon>
        <taxon>Pezizomycotina</taxon>
        <taxon>Sordariomycetes</taxon>
        <taxon>Hypocreomycetidae</taxon>
        <taxon>Hypocreales</taxon>
        <taxon>Bionectriaceae</taxon>
        <taxon>Clonostachys</taxon>
    </lineage>
</organism>
<dbReference type="OrthoDB" id="10436687at2759"/>
<dbReference type="AlphaFoldDB" id="A0A9N9UQT1"/>
<accession>A0A9N9UQT1</accession>
<sequence length="101" mass="10845">MPALRVVEATPAGASTTSKSRPIQGPQKNPGTTVFHPRRLQATPVSTPSTSLDFLFGPRRWMGRAGLEFPIAPLPTGYLSRPPPASQQGQGPASRSRRRAE</sequence>
<evidence type="ECO:0000313" key="2">
    <source>
        <dbReference type="EMBL" id="CAG9999428.1"/>
    </source>
</evidence>
<evidence type="ECO:0000256" key="1">
    <source>
        <dbReference type="SAM" id="MobiDB-lite"/>
    </source>
</evidence>
<evidence type="ECO:0000313" key="3">
    <source>
        <dbReference type="Proteomes" id="UP000754883"/>
    </source>
</evidence>
<dbReference type="EMBL" id="CABFNO020001553">
    <property type="protein sequence ID" value="CAG9999428.1"/>
    <property type="molecule type" value="Genomic_DNA"/>
</dbReference>
<name>A0A9N9UQT1_9HYPO</name>
<protein>
    <submittedName>
        <fullName evidence="2">Uncharacterized protein</fullName>
    </submittedName>
</protein>
<reference evidence="2 3" key="2">
    <citation type="submission" date="2021-10" db="EMBL/GenBank/DDBJ databases">
        <authorList>
            <person name="Piombo E."/>
        </authorList>
    </citation>
    <scope>NUCLEOTIDE SEQUENCE [LARGE SCALE GENOMIC DNA]</scope>
</reference>
<reference evidence="3" key="1">
    <citation type="submission" date="2019-06" db="EMBL/GenBank/DDBJ databases">
        <authorList>
            <person name="Broberg M."/>
        </authorList>
    </citation>
    <scope>NUCLEOTIDE SEQUENCE [LARGE SCALE GENOMIC DNA]</scope>
</reference>
<gene>
    <name evidence="2" type="ORF">CBYS24578_00002439</name>
</gene>
<proteinExistence type="predicted"/>
<feature type="region of interest" description="Disordered" evidence="1">
    <location>
        <begin position="72"/>
        <end position="101"/>
    </location>
</feature>
<feature type="compositionally biased region" description="Polar residues" evidence="1">
    <location>
        <begin position="13"/>
        <end position="32"/>
    </location>
</feature>